<keyword evidence="1" id="KW-0472">Membrane</keyword>
<evidence type="ECO:0008006" key="4">
    <source>
        <dbReference type="Google" id="ProtNLM"/>
    </source>
</evidence>
<gene>
    <name evidence="2" type="ORF">VSH64_06610</name>
</gene>
<feature type="transmembrane region" description="Helical" evidence="1">
    <location>
        <begin position="69"/>
        <end position="89"/>
    </location>
</feature>
<accession>A0ABZ1IC44</accession>
<dbReference type="EMBL" id="CP142149">
    <property type="protein sequence ID" value="WSE31777.1"/>
    <property type="molecule type" value="Genomic_DNA"/>
</dbReference>
<sequence>MPDEGDVTGRLEHWVRAVGSVVAPATLLSALLFYFGYVSTRSQYEYFGIDVDLIGLATQDYVMRSPQPLLTPLLVLTLASVGALVLHSALQRRIAAAQDTARLRFAARVLTAVGLVVLGAGIGLLLLYALVRGWVWYALVTPLLIAVGGVLVVYGFRVLRRLDPGAPAASAVRRVSLALVLVVVGVSLFWTTATIAQWSGRGLALAQARALDGLPSVIVDTKERLFPRSPGIDETALPPAAGQTYHYRYRNLRLLVHGNDRMFLVPRTWSASDTTLVVPLDSSVRVQFQFQNQAP</sequence>
<keyword evidence="3" id="KW-1185">Reference proteome</keyword>
<feature type="transmembrane region" description="Helical" evidence="1">
    <location>
        <begin position="17"/>
        <end position="37"/>
    </location>
</feature>
<protein>
    <recommendedName>
        <fullName evidence="4">DUF5671 domain-containing protein</fullName>
    </recommendedName>
</protein>
<evidence type="ECO:0000313" key="2">
    <source>
        <dbReference type="EMBL" id="WSE31777.1"/>
    </source>
</evidence>
<dbReference type="Proteomes" id="UP001330812">
    <property type="component" value="Chromosome"/>
</dbReference>
<keyword evidence="1" id="KW-1133">Transmembrane helix</keyword>
<feature type="transmembrane region" description="Helical" evidence="1">
    <location>
        <begin position="109"/>
        <end position="128"/>
    </location>
</feature>
<dbReference type="RefSeq" id="WP_326834584.1">
    <property type="nucleotide sequence ID" value="NZ_CP142149.1"/>
</dbReference>
<proteinExistence type="predicted"/>
<feature type="transmembrane region" description="Helical" evidence="1">
    <location>
        <begin position="177"/>
        <end position="198"/>
    </location>
</feature>
<evidence type="ECO:0000313" key="3">
    <source>
        <dbReference type="Proteomes" id="UP001330812"/>
    </source>
</evidence>
<name>A0ABZ1IC44_9PSEU</name>
<feature type="transmembrane region" description="Helical" evidence="1">
    <location>
        <begin position="134"/>
        <end position="156"/>
    </location>
</feature>
<reference evidence="2 3" key="1">
    <citation type="journal article" date="2015" name="Int. J. Syst. Evol. Microbiol.">
        <title>Amycolatopsis rhabdoformis sp. nov., an actinomycete isolated from a tropical forest soil.</title>
        <authorList>
            <person name="Souza W.R."/>
            <person name="Silva R.E."/>
            <person name="Goodfellow M."/>
            <person name="Busarakam K."/>
            <person name="Figueiro F.S."/>
            <person name="Ferreira D."/>
            <person name="Rodrigues-Filho E."/>
            <person name="Moraes L.A.B."/>
            <person name="Zucchi T.D."/>
        </authorList>
    </citation>
    <scope>NUCLEOTIDE SEQUENCE [LARGE SCALE GENOMIC DNA]</scope>
    <source>
        <strain evidence="2 3">NCIMB 14900</strain>
    </source>
</reference>
<evidence type="ECO:0000256" key="1">
    <source>
        <dbReference type="SAM" id="Phobius"/>
    </source>
</evidence>
<organism evidence="2 3">
    <name type="scientific">Amycolatopsis rhabdoformis</name>
    <dbReference type="NCBI Taxonomy" id="1448059"/>
    <lineage>
        <taxon>Bacteria</taxon>
        <taxon>Bacillati</taxon>
        <taxon>Actinomycetota</taxon>
        <taxon>Actinomycetes</taxon>
        <taxon>Pseudonocardiales</taxon>
        <taxon>Pseudonocardiaceae</taxon>
        <taxon>Amycolatopsis</taxon>
    </lineage>
</organism>
<keyword evidence="1" id="KW-0812">Transmembrane</keyword>